<evidence type="ECO:0000256" key="3">
    <source>
        <dbReference type="ARBA" id="ARBA00023125"/>
    </source>
</evidence>
<dbReference type="PANTHER" id="PTHR30126:SF98">
    <property type="entry name" value="HTH-TYPE TRANSCRIPTIONAL ACTIVATOR BAUR"/>
    <property type="match status" value="1"/>
</dbReference>
<proteinExistence type="inferred from homology"/>
<evidence type="ECO:0000313" key="7">
    <source>
        <dbReference type="Proteomes" id="UP000244930"/>
    </source>
</evidence>
<dbReference type="Gene3D" id="3.40.190.290">
    <property type="match status" value="1"/>
</dbReference>
<dbReference type="CDD" id="cd05466">
    <property type="entry name" value="PBP2_LTTR_substrate"/>
    <property type="match status" value="1"/>
</dbReference>
<dbReference type="InterPro" id="IPR000847">
    <property type="entry name" value="LysR_HTH_N"/>
</dbReference>
<protein>
    <submittedName>
        <fullName evidence="6">LysR family transcriptional regulator</fullName>
    </submittedName>
</protein>
<dbReference type="SUPFAM" id="SSF53850">
    <property type="entry name" value="Periplasmic binding protein-like II"/>
    <property type="match status" value="1"/>
</dbReference>
<keyword evidence="4" id="KW-0804">Transcription</keyword>
<reference evidence="6 7" key="1">
    <citation type="submission" date="2017-06" db="EMBL/GenBank/DDBJ databases">
        <title>Azoarcus.</title>
        <authorList>
            <person name="Woo J.-H."/>
            <person name="Kim H.-S."/>
        </authorList>
    </citation>
    <scope>NUCLEOTIDE SEQUENCE [LARGE SCALE GENOMIC DNA]</scope>
    <source>
        <strain evidence="6 7">TSPY31</strain>
    </source>
</reference>
<evidence type="ECO:0000256" key="2">
    <source>
        <dbReference type="ARBA" id="ARBA00023015"/>
    </source>
</evidence>
<dbReference type="KEGG" id="acom:CEW83_05450"/>
<evidence type="ECO:0000313" key="6">
    <source>
        <dbReference type="EMBL" id="AWI74725.1"/>
    </source>
</evidence>
<evidence type="ECO:0000259" key="5">
    <source>
        <dbReference type="PROSITE" id="PS50931"/>
    </source>
</evidence>
<evidence type="ECO:0000256" key="4">
    <source>
        <dbReference type="ARBA" id="ARBA00023163"/>
    </source>
</evidence>
<dbReference type="PANTHER" id="PTHR30126">
    <property type="entry name" value="HTH-TYPE TRANSCRIPTIONAL REGULATOR"/>
    <property type="match status" value="1"/>
</dbReference>
<dbReference type="GO" id="GO:0003700">
    <property type="term" value="F:DNA-binding transcription factor activity"/>
    <property type="evidence" value="ECO:0007669"/>
    <property type="project" value="InterPro"/>
</dbReference>
<dbReference type="Pfam" id="PF00126">
    <property type="entry name" value="HTH_1"/>
    <property type="match status" value="1"/>
</dbReference>
<dbReference type="RefSeq" id="WP_108948433.1">
    <property type="nucleotide sequence ID" value="NZ_CP022187.1"/>
</dbReference>
<keyword evidence="2" id="KW-0805">Transcription regulation</keyword>
<comment type="similarity">
    <text evidence="1">Belongs to the LysR transcriptional regulatory family.</text>
</comment>
<keyword evidence="7" id="KW-1185">Reference proteome</keyword>
<dbReference type="Proteomes" id="UP000244930">
    <property type="component" value="Chromosome"/>
</dbReference>
<evidence type="ECO:0000256" key="1">
    <source>
        <dbReference type="ARBA" id="ARBA00009437"/>
    </source>
</evidence>
<dbReference type="Pfam" id="PF03466">
    <property type="entry name" value="LysR_substrate"/>
    <property type="match status" value="1"/>
</dbReference>
<dbReference type="PROSITE" id="PS50931">
    <property type="entry name" value="HTH_LYSR"/>
    <property type="match status" value="1"/>
</dbReference>
<dbReference type="InterPro" id="IPR036388">
    <property type="entry name" value="WH-like_DNA-bd_sf"/>
</dbReference>
<dbReference type="InterPro" id="IPR036390">
    <property type="entry name" value="WH_DNA-bd_sf"/>
</dbReference>
<keyword evidence="3" id="KW-0238">DNA-binding</keyword>
<dbReference type="SUPFAM" id="SSF46785">
    <property type="entry name" value="Winged helix' DNA-binding domain"/>
    <property type="match status" value="1"/>
</dbReference>
<sequence>MKQLHDVDLRLLRVFDVVVRCGGLSAAQAELNVGQSTISMQLAQLEVRLGARLCERGRGGFRLTEEGRAIHEASQRLLSAVDGFRLEADQLKRTFSGTLNLGLIDNTVTDTKSPLRGAIQRFLARGKDVGVHVYIGTPSELEQRVLDGRLHLAVGHFPFQVPGLAALPLYDEPHGLFCAADHAVLKADIGGGNGDMLAQVRSEQVVARGYLRRRDLDLLNVNVAAFTVDNIEAQAILILSAGCIGFLPIHYAAQWVGRGELVQILPNSMVLVSRFTAIRRRLAPPPLVRSFLSDLTAGSP</sequence>
<dbReference type="Gene3D" id="1.10.10.10">
    <property type="entry name" value="Winged helix-like DNA-binding domain superfamily/Winged helix DNA-binding domain"/>
    <property type="match status" value="1"/>
</dbReference>
<dbReference type="InterPro" id="IPR005119">
    <property type="entry name" value="LysR_subst-bd"/>
</dbReference>
<dbReference type="GO" id="GO:0000976">
    <property type="term" value="F:transcription cis-regulatory region binding"/>
    <property type="evidence" value="ECO:0007669"/>
    <property type="project" value="TreeGrafter"/>
</dbReference>
<gene>
    <name evidence="6" type="ORF">CEW83_05450</name>
</gene>
<name>A0A2U8GQF5_9RHOO</name>
<dbReference type="AlphaFoldDB" id="A0A2U8GQF5"/>
<dbReference type="EMBL" id="CP022187">
    <property type="protein sequence ID" value="AWI74725.1"/>
    <property type="molecule type" value="Genomic_DNA"/>
</dbReference>
<accession>A0A2U8GQF5</accession>
<organism evidence="6 7">
    <name type="scientific">Parazoarcus communis</name>
    <dbReference type="NCBI Taxonomy" id="41977"/>
    <lineage>
        <taxon>Bacteria</taxon>
        <taxon>Pseudomonadati</taxon>
        <taxon>Pseudomonadota</taxon>
        <taxon>Betaproteobacteria</taxon>
        <taxon>Rhodocyclales</taxon>
        <taxon>Zoogloeaceae</taxon>
        <taxon>Parazoarcus</taxon>
    </lineage>
</organism>
<feature type="domain" description="HTH lysR-type" evidence="5">
    <location>
        <begin position="7"/>
        <end position="64"/>
    </location>
</feature>